<name>A0A9D2AVJ1_9FIRM</name>
<reference evidence="1" key="2">
    <citation type="submission" date="2021-04" db="EMBL/GenBank/DDBJ databases">
        <authorList>
            <person name="Gilroy R."/>
        </authorList>
    </citation>
    <scope>NUCLEOTIDE SEQUENCE</scope>
    <source>
        <strain evidence="1">2189</strain>
    </source>
</reference>
<dbReference type="Proteomes" id="UP000886847">
    <property type="component" value="Unassembled WGS sequence"/>
</dbReference>
<evidence type="ECO:0000313" key="1">
    <source>
        <dbReference type="EMBL" id="HIX50681.1"/>
    </source>
</evidence>
<organism evidence="1 2">
    <name type="scientific">Candidatus Borkfalkia faecavium</name>
    <dbReference type="NCBI Taxonomy" id="2838508"/>
    <lineage>
        <taxon>Bacteria</taxon>
        <taxon>Bacillati</taxon>
        <taxon>Bacillota</taxon>
        <taxon>Clostridia</taxon>
        <taxon>Christensenellales</taxon>
        <taxon>Christensenellaceae</taxon>
        <taxon>Candidatus Borkfalkia</taxon>
    </lineage>
</organism>
<proteinExistence type="predicted"/>
<comment type="caution">
    <text evidence="1">The sequence shown here is derived from an EMBL/GenBank/DDBJ whole genome shotgun (WGS) entry which is preliminary data.</text>
</comment>
<sequence>MNANMQTKRDNEAPALPTEVFLRHAVLALQDCFDADIFTVGNTVYMHFTTGEVFTLTAERH</sequence>
<dbReference type="AlphaFoldDB" id="A0A9D2AVJ1"/>
<protein>
    <submittedName>
        <fullName evidence="1">Uncharacterized protein</fullName>
    </submittedName>
</protein>
<dbReference type="EMBL" id="DXEW01000027">
    <property type="protein sequence ID" value="HIX50681.1"/>
    <property type="molecule type" value="Genomic_DNA"/>
</dbReference>
<evidence type="ECO:0000313" key="2">
    <source>
        <dbReference type="Proteomes" id="UP000886847"/>
    </source>
</evidence>
<gene>
    <name evidence="1" type="ORF">H9851_05300</name>
</gene>
<reference evidence="1" key="1">
    <citation type="journal article" date="2021" name="PeerJ">
        <title>Extensive microbial diversity within the chicken gut microbiome revealed by metagenomics and culture.</title>
        <authorList>
            <person name="Gilroy R."/>
            <person name="Ravi A."/>
            <person name="Getino M."/>
            <person name="Pursley I."/>
            <person name="Horton D.L."/>
            <person name="Alikhan N.F."/>
            <person name="Baker D."/>
            <person name="Gharbi K."/>
            <person name="Hall N."/>
            <person name="Watson M."/>
            <person name="Adriaenssens E.M."/>
            <person name="Foster-Nyarko E."/>
            <person name="Jarju S."/>
            <person name="Secka A."/>
            <person name="Antonio M."/>
            <person name="Oren A."/>
            <person name="Chaudhuri R.R."/>
            <person name="La Ragione R."/>
            <person name="Hildebrand F."/>
            <person name="Pallen M.J."/>
        </authorList>
    </citation>
    <scope>NUCLEOTIDE SEQUENCE</scope>
    <source>
        <strain evidence="1">2189</strain>
    </source>
</reference>
<accession>A0A9D2AVJ1</accession>